<dbReference type="PANTHER" id="PTHR14939:SF5">
    <property type="entry name" value="F-BOX ONLY PROTEIN 22"/>
    <property type="match status" value="1"/>
</dbReference>
<accession>A0ABP4IP36</accession>
<evidence type="ECO:0000256" key="3">
    <source>
        <dbReference type="ARBA" id="ARBA00022692"/>
    </source>
</evidence>
<dbReference type="Pfam" id="PF10442">
    <property type="entry name" value="FIST_C"/>
    <property type="match status" value="1"/>
</dbReference>
<dbReference type="PIRSF" id="PIRSF018953">
    <property type="entry name" value="UCP018953"/>
    <property type="match status" value="1"/>
</dbReference>
<comment type="subcellular location">
    <subcellularLocation>
        <location evidence="1">Cell membrane</location>
        <topology evidence="1">Multi-pass membrane protein</topology>
    </subcellularLocation>
</comment>
<sequence>MTPPATGRRVGDGLAVGPDLTGAAEVATAQALGALDGTPPDLVVFFVCPGAGPQLPAEEVEAAGLRVMELAGAVAAIGATAHGVIADARGVEGEPAVSVWAASLPGSRLRAVAPVAERRPGAGPDGADAMTVRGLHSPATDDCAAILLADPYEFPISGVLDRINDTRPGFPVIGGMASAPGGPAVNRLFVDGRVHRGGAVGVLIGGDPAPRIVVSQGCRPIGPPMVVTRAEHNRIAELAGRPAARRLREIVGALPPGEQQQALRGLHIGVAVDEHAGELGRGDFLVRPVLAVNAEEGSVVAGDVVDVGTTVRFQVRDAIGAAQNLYELLGPVRRSGPAAGALLFSCNGRGAGMFGDPDHDVRAVLTGLDPRAAAADPAVGRPGPDRPRIAGFFAAGEIGPIGGRNHLHGFTASLLVV</sequence>
<keyword evidence="9" id="KW-1185">Reference proteome</keyword>
<feature type="domain" description="FIST" evidence="6">
    <location>
        <begin position="39"/>
        <end position="242"/>
    </location>
</feature>
<comment type="caution">
    <text evidence="8">The sequence shown here is derived from an EMBL/GenBank/DDBJ whole genome shotgun (WGS) entry which is preliminary data.</text>
</comment>
<evidence type="ECO:0000259" key="7">
    <source>
        <dbReference type="SMART" id="SM01204"/>
    </source>
</evidence>
<dbReference type="RefSeq" id="WP_344025674.1">
    <property type="nucleotide sequence ID" value="NZ_BAAAJK010000028.1"/>
</dbReference>
<organism evidence="8 9">
    <name type="scientific">Pseudonocardia kongjuensis</name>
    <dbReference type="NCBI Taxonomy" id="102227"/>
    <lineage>
        <taxon>Bacteria</taxon>
        <taxon>Bacillati</taxon>
        <taxon>Actinomycetota</taxon>
        <taxon>Actinomycetes</taxon>
        <taxon>Pseudonocardiales</taxon>
        <taxon>Pseudonocardiaceae</taxon>
        <taxon>Pseudonocardia</taxon>
    </lineage>
</organism>
<gene>
    <name evidence="8" type="ORF">GCM10009613_44790</name>
</gene>
<evidence type="ECO:0000313" key="8">
    <source>
        <dbReference type="EMBL" id="GAA1395279.1"/>
    </source>
</evidence>
<evidence type="ECO:0000256" key="2">
    <source>
        <dbReference type="ARBA" id="ARBA00022475"/>
    </source>
</evidence>
<proteinExistence type="predicted"/>
<feature type="domain" description="FIST C-domain" evidence="7">
    <location>
        <begin position="243"/>
        <end position="401"/>
    </location>
</feature>
<keyword evidence="5" id="KW-0472">Membrane</keyword>
<evidence type="ECO:0000256" key="5">
    <source>
        <dbReference type="ARBA" id="ARBA00023136"/>
    </source>
</evidence>
<keyword evidence="3" id="KW-0812">Transmembrane</keyword>
<keyword evidence="2" id="KW-1003">Cell membrane</keyword>
<dbReference type="InterPro" id="IPR016741">
    <property type="entry name" value="UCP018953"/>
</dbReference>
<dbReference type="InterPro" id="IPR013702">
    <property type="entry name" value="FIST_domain_N"/>
</dbReference>
<protein>
    <submittedName>
        <fullName evidence="8">FIST N-terminal domain-containing protein</fullName>
    </submittedName>
</protein>
<evidence type="ECO:0000256" key="4">
    <source>
        <dbReference type="ARBA" id="ARBA00022989"/>
    </source>
</evidence>
<dbReference type="SMART" id="SM01204">
    <property type="entry name" value="FIST_C"/>
    <property type="match status" value="1"/>
</dbReference>
<dbReference type="PANTHER" id="PTHR14939">
    <property type="entry name" value="F-BOX ONLY PROTEIN 22"/>
    <property type="match status" value="1"/>
</dbReference>
<evidence type="ECO:0000313" key="9">
    <source>
        <dbReference type="Proteomes" id="UP001501414"/>
    </source>
</evidence>
<dbReference type="Proteomes" id="UP001501414">
    <property type="component" value="Unassembled WGS sequence"/>
</dbReference>
<dbReference type="SMART" id="SM00897">
    <property type="entry name" value="FIST"/>
    <property type="match status" value="1"/>
</dbReference>
<dbReference type="Pfam" id="PF08495">
    <property type="entry name" value="FIST"/>
    <property type="match status" value="1"/>
</dbReference>
<name>A0ABP4IP36_9PSEU</name>
<evidence type="ECO:0000259" key="6">
    <source>
        <dbReference type="SMART" id="SM00897"/>
    </source>
</evidence>
<keyword evidence="4" id="KW-1133">Transmembrane helix</keyword>
<evidence type="ECO:0000256" key="1">
    <source>
        <dbReference type="ARBA" id="ARBA00004651"/>
    </source>
</evidence>
<reference evidence="9" key="1">
    <citation type="journal article" date="2019" name="Int. J. Syst. Evol. Microbiol.">
        <title>The Global Catalogue of Microorganisms (GCM) 10K type strain sequencing project: providing services to taxonomists for standard genome sequencing and annotation.</title>
        <authorList>
            <consortium name="The Broad Institute Genomics Platform"/>
            <consortium name="The Broad Institute Genome Sequencing Center for Infectious Disease"/>
            <person name="Wu L."/>
            <person name="Ma J."/>
        </authorList>
    </citation>
    <scope>NUCLEOTIDE SEQUENCE [LARGE SCALE GENOMIC DNA]</scope>
    <source>
        <strain evidence="9">JCM 11896</strain>
    </source>
</reference>
<dbReference type="EMBL" id="BAAAJK010000028">
    <property type="protein sequence ID" value="GAA1395279.1"/>
    <property type="molecule type" value="Genomic_DNA"/>
</dbReference>
<dbReference type="InterPro" id="IPR019494">
    <property type="entry name" value="FIST_C"/>
</dbReference>